<feature type="non-terminal residue" evidence="5">
    <location>
        <position position="123"/>
    </location>
</feature>
<dbReference type="Gene3D" id="1.10.287.90">
    <property type="match status" value="1"/>
</dbReference>
<feature type="transmembrane region" description="Helical" evidence="4">
    <location>
        <begin position="21"/>
        <end position="41"/>
    </location>
</feature>
<dbReference type="EMBL" id="AUZX01009585">
    <property type="protein sequence ID" value="EQD51256.1"/>
    <property type="molecule type" value="Genomic_DNA"/>
</dbReference>
<evidence type="ECO:0000313" key="5">
    <source>
        <dbReference type="EMBL" id="EQD51256.1"/>
    </source>
</evidence>
<comment type="subcellular location">
    <subcellularLocation>
        <location evidence="1">Membrane</location>
    </subcellularLocation>
</comment>
<feature type="transmembrane region" description="Helical" evidence="4">
    <location>
        <begin position="61"/>
        <end position="79"/>
    </location>
</feature>
<accession>T0ZSI9</accession>
<evidence type="ECO:0000256" key="4">
    <source>
        <dbReference type="SAM" id="Phobius"/>
    </source>
</evidence>
<protein>
    <submittedName>
        <fullName evidence="5">Cytochrome c oxidase subunit II</fullName>
    </submittedName>
</protein>
<comment type="caution">
    <text evidence="5">The sequence shown here is derived from an EMBL/GenBank/DDBJ whole genome shotgun (WGS) entry which is preliminary data.</text>
</comment>
<gene>
    <name evidence="5" type="ORF">B1A_13126</name>
</gene>
<proteinExistence type="predicted"/>
<reference evidence="5" key="1">
    <citation type="submission" date="2013-08" db="EMBL/GenBank/DDBJ databases">
        <authorList>
            <person name="Mendez C."/>
            <person name="Richter M."/>
            <person name="Ferrer M."/>
            <person name="Sanchez J."/>
        </authorList>
    </citation>
    <scope>NUCLEOTIDE SEQUENCE</scope>
</reference>
<evidence type="ECO:0000256" key="2">
    <source>
        <dbReference type="ARBA" id="ARBA00022692"/>
    </source>
</evidence>
<sequence>MANFVLDESRSEESTKGHLTKILVIWAITSVIGMALVWFVLGPHLPPGTMTDQAQGAQFDIRLVSTLVVPVLFFVWLFFGYSIMKWRVRPGEDPLAPGANISGNSKAQGAWYIITTTLVLGLA</sequence>
<evidence type="ECO:0000256" key="1">
    <source>
        <dbReference type="ARBA" id="ARBA00004370"/>
    </source>
</evidence>
<keyword evidence="3 4" id="KW-0472">Membrane</keyword>
<name>T0ZSI9_9ZZZZ</name>
<keyword evidence="4" id="KW-1133">Transmembrane helix</keyword>
<reference evidence="5" key="2">
    <citation type="journal article" date="2014" name="ISME J.">
        <title>Microbial stratification in low pH oxic and suboxic macroscopic growths along an acid mine drainage.</title>
        <authorList>
            <person name="Mendez-Garcia C."/>
            <person name="Mesa V."/>
            <person name="Sprenger R.R."/>
            <person name="Richter M."/>
            <person name="Diez M.S."/>
            <person name="Solano J."/>
            <person name="Bargiela R."/>
            <person name="Golyshina O.V."/>
            <person name="Manteca A."/>
            <person name="Ramos J.L."/>
            <person name="Gallego J.R."/>
            <person name="Llorente I."/>
            <person name="Martins Dos Santos V.A."/>
            <person name="Jensen O.N."/>
            <person name="Pelaez A.I."/>
            <person name="Sanchez J."/>
            <person name="Ferrer M."/>
        </authorList>
    </citation>
    <scope>NUCLEOTIDE SEQUENCE</scope>
</reference>
<organism evidence="5">
    <name type="scientific">mine drainage metagenome</name>
    <dbReference type="NCBI Taxonomy" id="410659"/>
    <lineage>
        <taxon>unclassified sequences</taxon>
        <taxon>metagenomes</taxon>
        <taxon>ecological metagenomes</taxon>
    </lineage>
</organism>
<keyword evidence="2 4" id="KW-0812">Transmembrane</keyword>
<evidence type="ECO:0000256" key="3">
    <source>
        <dbReference type="ARBA" id="ARBA00023136"/>
    </source>
</evidence>
<dbReference type="InterPro" id="IPR036257">
    <property type="entry name" value="Cyt_c_oxidase_su2_TM_sf"/>
</dbReference>
<dbReference type="AlphaFoldDB" id="T0ZSI9"/>
<dbReference type="GO" id="GO:0016020">
    <property type="term" value="C:membrane"/>
    <property type="evidence" value="ECO:0007669"/>
    <property type="project" value="UniProtKB-SubCell"/>
</dbReference>